<dbReference type="InterPro" id="IPR051907">
    <property type="entry name" value="DoxX-like_oxidoreductase"/>
</dbReference>
<keyword evidence="4 7" id="KW-0812">Transmembrane</keyword>
<evidence type="ECO:0000256" key="3">
    <source>
        <dbReference type="ARBA" id="ARBA00022475"/>
    </source>
</evidence>
<protein>
    <submittedName>
        <fullName evidence="8">Membrane protein YphA (DoxX/SURF4 family)</fullName>
    </submittedName>
</protein>
<evidence type="ECO:0000313" key="8">
    <source>
        <dbReference type="EMBL" id="MDQ0253430.1"/>
    </source>
</evidence>
<dbReference type="InterPro" id="IPR032808">
    <property type="entry name" value="DoxX"/>
</dbReference>
<evidence type="ECO:0000256" key="6">
    <source>
        <dbReference type="ARBA" id="ARBA00023136"/>
    </source>
</evidence>
<keyword evidence="3" id="KW-1003">Cell membrane</keyword>
<proteinExistence type="inferred from homology"/>
<dbReference type="EMBL" id="JAUSUG010000002">
    <property type="protein sequence ID" value="MDQ0253430.1"/>
    <property type="molecule type" value="Genomic_DNA"/>
</dbReference>
<comment type="similarity">
    <text evidence="2">Belongs to the DoxX family.</text>
</comment>
<evidence type="ECO:0000256" key="2">
    <source>
        <dbReference type="ARBA" id="ARBA00006679"/>
    </source>
</evidence>
<evidence type="ECO:0000256" key="7">
    <source>
        <dbReference type="SAM" id="Phobius"/>
    </source>
</evidence>
<keyword evidence="6 7" id="KW-0472">Membrane</keyword>
<dbReference type="Pfam" id="PF07681">
    <property type="entry name" value="DoxX"/>
    <property type="match status" value="1"/>
</dbReference>
<accession>A0ABT9ZR47</accession>
<keyword evidence="9" id="KW-1185">Reference proteome</keyword>
<reference evidence="8 9" key="1">
    <citation type="submission" date="2023-07" db="EMBL/GenBank/DDBJ databases">
        <title>Genomic Encyclopedia of Type Strains, Phase IV (KMG-IV): sequencing the most valuable type-strain genomes for metagenomic binning, comparative biology and taxonomic classification.</title>
        <authorList>
            <person name="Goeker M."/>
        </authorList>
    </citation>
    <scope>NUCLEOTIDE SEQUENCE [LARGE SCALE GENOMIC DNA]</scope>
    <source>
        <strain evidence="8 9">DSM 9768</strain>
    </source>
</reference>
<evidence type="ECO:0000256" key="4">
    <source>
        <dbReference type="ARBA" id="ARBA00022692"/>
    </source>
</evidence>
<comment type="caution">
    <text evidence="8">The sequence shown here is derived from an EMBL/GenBank/DDBJ whole genome shotgun (WGS) entry which is preliminary data.</text>
</comment>
<dbReference type="PANTHER" id="PTHR33452">
    <property type="entry name" value="OXIDOREDUCTASE CATD-RELATED"/>
    <property type="match status" value="1"/>
</dbReference>
<dbReference type="Proteomes" id="UP001230005">
    <property type="component" value="Unassembled WGS sequence"/>
</dbReference>
<organism evidence="8 9">
    <name type="scientific">Evansella vedderi</name>
    <dbReference type="NCBI Taxonomy" id="38282"/>
    <lineage>
        <taxon>Bacteria</taxon>
        <taxon>Bacillati</taxon>
        <taxon>Bacillota</taxon>
        <taxon>Bacilli</taxon>
        <taxon>Bacillales</taxon>
        <taxon>Bacillaceae</taxon>
        <taxon>Evansella</taxon>
    </lineage>
</organism>
<feature type="transmembrane region" description="Helical" evidence="7">
    <location>
        <begin position="70"/>
        <end position="89"/>
    </location>
</feature>
<comment type="subcellular location">
    <subcellularLocation>
        <location evidence="1">Cell membrane</location>
        <topology evidence="1">Multi-pass membrane protein</topology>
    </subcellularLocation>
</comment>
<feature type="transmembrane region" description="Helical" evidence="7">
    <location>
        <begin position="6"/>
        <end position="25"/>
    </location>
</feature>
<feature type="transmembrane region" description="Helical" evidence="7">
    <location>
        <begin position="101"/>
        <end position="123"/>
    </location>
</feature>
<gene>
    <name evidence="8" type="ORF">J2S74_000802</name>
</gene>
<sequence>MRKVDLGITIVRVIVGLIFFAHGMDKVVRGLGNTMDYFASLGIPGFLAIAVAFIELVGGLALILGLGTRLVATMLIPVMLGAIYFVHWPEGLMRSAAGAGYELNLILLGACLHLALSGSNYFAVDSLLEKTGAEYSTKIGKWIIEKR</sequence>
<evidence type="ECO:0000313" key="9">
    <source>
        <dbReference type="Proteomes" id="UP001230005"/>
    </source>
</evidence>
<dbReference type="PANTHER" id="PTHR33452:SF1">
    <property type="entry name" value="INNER MEMBRANE PROTEIN YPHA-RELATED"/>
    <property type="match status" value="1"/>
</dbReference>
<name>A0ABT9ZR47_9BACI</name>
<keyword evidence="5 7" id="KW-1133">Transmembrane helix</keyword>
<dbReference type="RefSeq" id="WP_307322072.1">
    <property type="nucleotide sequence ID" value="NZ_JAUSUG010000002.1"/>
</dbReference>
<evidence type="ECO:0000256" key="5">
    <source>
        <dbReference type="ARBA" id="ARBA00022989"/>
    </source>
</evidence>
<evidence type="ECO:0000256" key="1">
    <source>
        <dbReference type="ARBA" id="ARBA00004651"/>
    </source>
</evidence>
<feature type="transmembrane region" description="Helical" evidence="7">
    <location>
        <begin position="37"/>
        <end position="64"/>
    </location>
</feature>